<keyword evidence="4" id="KW-0804">Transcription</keyword>
<dbReference type="KEGG" id="ble:BleG1_2231"/>
<dbReference type="InterPro" id="IPR007630">
    <property type="entry name" value="RNA_pol_sigma70_r4"/>
</dbReference>
<dbReference type="Gene3D" id="1.10.1740.10">
    <property type="match status" value="1"/>
</dbReference>
<sequence>MKSEAELWALWHESKSSEAIEALIHYYLPLVQFHVQRVSKTLPATVTKDELKSHALEGLFDAIQRFDPSRDLKFDTYASFRIRGAMIDGLRKEDRLPRTIREKIKRMDQIVEQLEQAQGRSVHEAEIAAEMKLSSKEISSIRYDQFISMNVSFDELVSSTGDGVYQTQVKDEQMEQPGERLIQTDTKNELIERLKALNENEQLVIQLSYFEELSLTDIGRVLNLSTSRISQIHAKAIKKLKQGFVERAFVR</sequence>
<accession>A0A060M3Y9</accession>
<dbReference type="Pfam" id="PF04539">
    <property type="entry name" value="Sigma70_r3"/>
    <property type="match status" value="1"/>
</dbReference>
<dbReference type="InterPro" id="IPR012845">
    <property type="entry name" value="RNA_pol_sigma_FliA_WhiG"/>
</dbReference>
<dbReference type="NCBIfam" id="NF005809">
    <property type="entry name" value="PRK07670.1"/>
    <property type="match status" value="1"/>
</dbReference>
<dbReference type="GO" id="GO:0003677">
    <property type="term" value="F:DNA binding"/>
    <property type="evidence" value="ECO:0007669"/>
    <property type="project" value="UniProtKB-KW"/>
</dbReference>
<dbReference type="Proteomes" id="UP000027142">
    <property type="component" value="Chromosome"/>
</dbReference>
<dbReference type="PROSITE" id="PS00716">
    <property type="entry name" value="SIGMA70_2"/>
    <property type="match status" value="1"/>
</dbReference>
<dbReference type="AlphaFoldDB" id="A0A060M3Y9"/>
<dbReference type="eggNOG" id="COG1191">
    <property type="taxonomic scope" value="Bacteria"/>
</dbReference>
<evidence type="ECO:0000256" key="4">
    <source>
        <dbReference type="ARBA" id="ARBA00023163"/>
    </source>
</evidence>
<dbReference type="NCBIfam" id="TIGR02479">
    <property type="entry name" value="FliA_WhiG"/>
    <property type="match status" value="1"/>
</dbReference>
<dbReference type="PATRIC" id="fig|1246626.3.peg.2229"/>
<evidence type="ECO:0000313" key="7">
    <source>
        <dbReference type="Proteomes" id="UP000027142"/>
    </source>
</evidence>
<dbReference type="CDD" id="cd06171">
    <property type="entry name" value="Sigma70_r4"/>
    <property type="match status" value="1"/>
</dbReference>
<dbReference type="InterPro" id="IPR013324">
    <property type="entry name" value="RNA_pol_sigma_r3/r4-like"/>
</dbReference>
<dbReference type="PANTHER" id="PTHR30385:SF7">
    <property type="entry name" value="RNA POLYMERASE SIGMA FACTOR FLIA"/>
    <property type="match status" value="1"/>
</dbReference>
<dbReference type="SUPFAM" id="SSF88659">
    <property type="entry name" value="Sigma3 and sigma4 domains of RNA polymerase sigma factors"/>
    <property type="match status" value="2"/>
</dbReference>
<dbReference type="InterPro" id="IPR007624">
    <property type="entry name" value="RNA_pol_sigma70_r3"/>
</dbReference>
<organism evidence="6 7">
    <name type="scientific">Shouchella lehensis G1</name>
    <dbReference type="NCBI Taxonomy" id="1246626"/>
    <lineage>
        <taxon>Bacteria</taxon>
        <taxon>Bacillati</taxon>
        <taxon>Bacillota</taxon>
        <taxon>Bacilli</taxon>
        <taxon>Bacillales</taxon>
        <taxon>Bacillaceae</taxon>
        <taxon>Shouchella</taxon>
    </lineage>
</organism>
<dbReference type="EMBL" id="CP003923">
    <property type="protein sequence ID" value="AIC94809.1"/>
    <property type="molecule type" value="Genomic_DNA"/>
</dbReference>
<dbReference type="OrthoDB" id="9799825at2"/>
<dbReference type="PRINTS" id="PR00046">
    <property type="entry name" value="SIGMA70FCT"/>
</dbReference>
<feature type="domain" description="RNA polymerase sigma-70" evidence="5">
    <location>
        <begin position="214"/>
        <end position="240"/>
    </location>
</feature>
<dbReference type="NCBIfam" id="NF005413">
    <property type="entry name" value="PRK06986.1"/>
    <property type="match status" value="1"/>
</dbReference>
<reference evidence="6 7" key="1">
    <citation type="journal article" date="2014" name="Gene">
        <title>A comparative genomic analysis of the alkalitolerant soil bacterium Bacillus lehensis G1.</title>
        <authorList>
            <person name="Noor Y.M."/>
            <person name="Samsulrizal N.H."/>
            <person name="Jema'on N.A."/>
            <person name="Low K.O."/>
            <person name="Ramli A.N."/>
            <person name="Alias N.I."/>
            <person name="Damis S.I."/>
            <person name="Fuzi S.F."/>
            <person name="Isa M.N."/>
            <person name="Murad A.M."/>
            <person name="Raih M.F."/>
            <person name="Bakar F.D."/>
            <person name="Najimudin N."/>
            <person name="Mahadi N.M."/>
            <person name="Illias R.M."/>
        </authorList>
    </citation>
    <scope>NUCLEOTIDE SEQUENCE [LARGE SCALE GENOMIC DNA]</scope>
    <source>
        <strain evidence="6 7">G1</strain>
    </source>
</reference>
<proteinExistence type="predicted"/>
<dbReference type="PANTHER" id="PTHR30385">
    <property type="entry name" value="SIGMA FACTOR F FLAGELLAR"/>
    <property type="match status" value="1"/>
</dbReference>
<dbReference type="Gene3D" id="1.20.140.160">
    <property type="match status" value="1"/>
</dbReference>
<dbReference type="GO" id="GO:0006352">
    <property type="term" value="P:DNA-templated transcription initiation"/>
    <property type="evidence" value="ECO:0007669"/>
    <property type="project" value="InterPro"/>
</dbReference>
<dbReference type="NCBIfam" id="TIGR02937">
    <property type="entry name" value="sigma70-ECF"/>
    <property type="match status" value="1"/>
</dbReference>
<keyword evidence="7" id="KW-1185">Reference proteome</keyword>
<dbReference type="Pfam" id="PF04542">
    <property type="entry name" value="Sigma70_r2"/>
    <property type="match status" value="1"/>
</dbReference>
<evidence type="ECO:0000256" key="3">
    <source>
        <dbReference type="ARBA" id="ARBA00023125"/>
    </source>
</evidence>
<keyword evidence="2" id="KW-0731">Sigma factor</keyword>
<dbReference type="STRING" id="1246626.BleG1_2231"/>
<name>A0A060M3Y9_9BACI</name>
<evidence type="ECO:0000256" key="1">
    <source>
        <dbReference type="ARBA" id="ARBA00023015"/>
    </source>
</evidence>
<dbReference type="RefSeq" id="WP_038480696.1">
    <property type="nucleotide sequence ID" value="NZ_CP003923.1"/>
</dbReference>
<evidence type="ECO:0000256" key="2">
    <source>
        <dbReference type="ARBA" id="ARBA00023082"/>
    </source>
</evidence>
<keyword evidence="1" id="KW-0805">Transcription regulation</keyword>
<dbReference type="InterPro" id="IPR000943">
    <property type="entry name" value="RNA_pol_sigma70"/>
</dbReference>
<dbReference type="InterPro" id="IPR014284">
    <property type="entry name" value="RNA_pol_sigma-70_dom"/>
</dbReference>
<dbReference type="Pfam" id="PF04545">
    <property type="entry name" value="Sigma70_r4"/>
    <property type="match status" value="1"/>
</dbReference>
<dbReference type="InterPro" id="IPR013325">
    <property type="entry name" value="RNA_pol_sigma_r2"/>
</dbReference>
<dbReference type="GO" id="GO:0016987">
    <property type="term" value="F:sigma factor activity"/>
    <property type="evidence" value="ECO:0007669"/>
    <property type="project" value="UniProtKB-KW"/>
</dbReference>
<dbReference type="PIRSF" id="PIRSF000770">
    <property type="entry name" value="RNA_pol_sigma-SigE/K"/>
    <property type="match status" value="1"/>
</dbReference>
<evidence type="ECO:0000313" key="6">
    <source>
        <dbReference type="EMBL" id="AIC94809.1"/>
    </source>
</evidence>
<dbReference type="GO" id="GO:0003899">
    <property type="term" value="F:DNA-directed RNA polymerase activity"/>
    <property type="evidence" value="ECO:0007669"/>
    <property type="project" value="InterPro"/>
</dbReference>
<keyword evidence="3" id="KW-0238">DNA-binding</keyword>
<gene>
    <name evidence="6" type="ORF">BleG1_2231</name>
</gene>
<protein>
    <submittedName>
        <fullName evidence="6">RNA polymerase sigma factor</fullName>
    </submittedName>
</protein>
<evidence type="ECO:0000259" key="5">
    <source>
        <dbReference type="PROSITE" id="PS00716"/>
    </source>
</evidence>
<dbReference type="HOGENOM" id="CLU_014793_8_1_9"/>
<dbReference type="SUPFAM" id="SSF88946">
    <property type="entry name" value="Sigma2 domain of RNA polymerase sigma factors"/>
    <property type="match status" value="1"/>
</dbReference>
<dbReference type="InterPro" id="IPR007627">
    <property type="entry name" value="RNA_pol_sigma70_r2"/>
</dbReference>